<feature type="signal peptide" evidence="1">
    <location>
        <begin position="1"/>
        <end position="27"/>
    </location>
</feature>
<evidence type="ECO:0000256" key="1">
    <source>
        <dbReference type="SAM" id="SignalP"/>
    </source>
</evidence>
<dbReference type="EMBL" id="WEGH01000003">
    <property type="protein sequence ID" value="MQY06840.1"/>
    <property type="molecule type" value="Genomic_DNA"/>
</dbReference>
<dbReference type="OrthoDB" id="3478147at2"/>
<organism evidence="2 3">
    <name type="scientific">Actinomadura macrotermitis</name>
    <dbReference type="NCBI Taxonomy" id="2585200"/>
    <lineage>
        <taxon>Bacteria</taxon>
        <taxon>Bacillati</taxon>
        <taxon>Actinomycetota</taxon>
        <taxon>Actinomycetes</taxon>
        <taxon>Streptosporangiales</taxon>
        <taxon>Thermomonosporaceae</taxon>
        <taxon>Actinomadura</taxon>
    </lineage>
</organism>
<keyword evidence="1" id="KW-0732">Signal</keyword>
<protein>
    <submittedName>
        <fullName evidence="2">Uncharacterized protein</fullName>
    </submittedName>
</protein>
<proteinExistence type="predicted"/>
<dbReference type="AlphaFoldDB" id="A0A7K0C0C3"/>
<accession>A0A7K0C0C3</accession>
<comment type="caution">
    <text evidence="2">The sequence shown here is derived from an EMBL/GenBank/DDBJ whole genome shotgun (WGS) entry which is preliminary data.</text>
</comment>
<dbReference type="RefSeq" id="WP_153536323.1">
    <property type="nucleotide sequence ID" value="NZ_WEGH01000003.1"/>
</dbReference>
<evidence type="ECO:0000313" key="3">
    <source>
        <dbReference type="Proteomes" id="UP000487268"/>
    </source>
</evidence>
<name>A0A7K0C0C3_9ACTN</name>
<sequence>MRRIATLAVTTGLAVTCLGALATTADAAAGGTWKTKDGYSSVSANGKWARSSSSVKVTGAIYDHKKNGYAPAVQFLAREKGKRDHYSGMVVLYRLANGKRVPFDAAKGGGHVGTVFSSTNTDRLYVRECGYNIKTPKKSACSNTWKRIYKVR</sequence>
<keyword evidence="3" id="KW-1185">Reference proteome</keyword>
<feature type="chain" id="PRO_5029849421" evidence="1">
    <location>
        <begin position="28"/>
        <end position="152"/>
    </location>
</feature>
<evidence type="ECO:0000313" key="2">
    <source>
        <dbReference type="EMBL" id="MQY06840.1"/>
    </source>
</evidence>
<reference evidence="2 3" key="1">
    <citation type="submission" date="2019-10" db="EMBL/GenBank/DDBJ databases">
        <title>Actinomadura rubteroloni sp. nov. and Actinomadura macrotermitis sp. nov., isolated from the gut of fungus growing-termite Macrotermes natalensis.</title>
        <authorList>
            <person name="Benndorf R."/>
            <person name="Martin K."/>
            <person name="Kuefner M."/>
            <person name="De Beer W."/>
            <person name="Kaster A.-K."/>
            <person name="Vollmers J."/>
            <person name="Poulsen M."/>
            <person name="Beemelmanns C."/>
        </authorList>
    </citation>
    <scope>NUCLEOTIDE SEQUENCE [LARGE SCALE GENOMIC DNA]</scope>
    <source>
        <strain evidence="2 3">RB68</strain>
    </source>
</reference>
<gene>
    <name evidence="2" type="ORF">ACRB68_49360</name>
</gene>
<dbReference type="Proteomes" id="UP000487268">
    <property type="component" value="Unassembled WGS sequence"/>
</dbReference>